<comment type="caution">
    <text evidence="3">The sequence shown here is derived from an EMBL/GenBank/DDBJ whole genome shotgun (WGS) entry which is preliminary data.</text>
</comment>
<protein>
    <recommendedName>
        <fullName evidence="2">O-methyltransferase C-terminal domain-containing protein</fullName>
    </recommendedName>
</protein>
<dbReference type="EMBL" id="LVCJ01000007">
    <property type="protein sequence ID" value="OAL38900.1"/>
    <property type="molecule type" value="Genomic_DNA"/>
</dbReference>
<keyword evidence="1" id="KW-0472">Membrane</keyword>
<dbReference type="InterPro" id="IPR029063">
    <property type="entry name" value="SAM-dependent_MTases_sf"/>
</dbReference>
<dbReference type="PANTHER" id="PTHR43712">
    <property type="entry name" value="PUTATIVE (AFU_ORTHOLOGUE AFUA_4G14580)-RELATED"/>
    <property type="match status" value="1"/>
</dbReference>
<dbReference type="Gene3D" id="3.40.50.150">
    <property type="entry name" value="Vaccinia Virus protein VP39"/>
    <property type="match status" value="1"/>
</dbReference>
<dbReference type="OrthoDB" id="1535081at2759"/>
<feature type="transmembrane region" description="Helical" evidence="1">
    <location>
        <begin position="6"/>
        <end position="25"/>
    </location>
</feature>
<dbReference type="Pfam" id="PF00891">
    <property type="entry name" value="Methyltransf_2"/>
    <property type="match status" value="1"/>
</dbReference>
<evidence type="ECO:0000259" key="2">
    <source>
        <dbReference type="Pfam" id="PF00891"/>
    </source>
</evidence>
<dbReference type="GO" id="GO:0008171">
    <property type="term" value="F:O-methyltransferase activity"/>
    <property type="evidence" value="ECO:0007669"/>
    <property type="project" value="InterPro"/>
</dbReference>
<accession>A0A178D9I3</accession>
<name>A0A178D9I3_9EURO</name>
<evidence type="ECO:0000313" key="4">
    <source>
        <dbReference type="Proteomes" id="UP000185904"/>
    </source>
</evidence>
<keyword evidence="1" id="KW-0812">Transmembrane</keyword>
<gene>
    <name evidence="3" type="ORF">AYO20_01651</name>
</gene>
<dbReference type="SUPFAM" id="SSF53335">
    <property type="entry name" value="S-adenosyl-L-methionine-dependent methyltransferases"/>
    <property type="match status" value="1"/>
</dbReference>
<dbReference type="RefSeq" id="XP_022503912.1">
    <property type="nucleotide sequence ID" value="XM_022639957.1"/>
</dbReference>
<evidence type="ECO:0000313" key="3">
    <source>
        <dbReference type="EMBL" id="OAL38900.1"/>
    </source>
</evidence>
<dbReference type="GeneID" id="34585075"/>
<keyword evidence="1" id="KW-1133">Transmembrane helix</keyword>
<keyword evidence="4" id="KW-1185">Reference proteome</keyword>
<dbReference type="AlphaFoldDB" id="A0A178D9I3"/>
<reference evidence="3 4" key="1">
    <citation type="submission" date="2016-03" db="EMBL/GenBank/DDBJ databases">
        <title>The draft genome sequence of Fonsecaea nubica causative agent of cutaneous subcutaneous infection in human host.</title>
        <authorList>
            <person name="Costa F."/>
            <person name="Sybren D.H."/>
            <person name="Raittz R.T."/>
            <person name="Weiss V.A."/>
            <person name="Leao A.C."/>
            <person name="Gomes R."/>
            <person name="De Souza E.M."/>
            <person name="Pedrosa F.O."/>
            <person name="Steffens M.B."/>
            <person name="Bombassaro A."/>
            <person name="Tadra-Sfeir M.Z."/>
            <person name="Moreno L.F."/>
            <person name="Najafzadeh M.J."/>
            <person name="Felipe M.S."/>
            <person name="Teixeira M."/>
            <person name="Sun J."/>
            <person name="Xi L."/>
            <person name="Castro M.A."/>
            <person name="Vicente V.A."/>
        </authorList>
    </citation>
    <scope>NUCLEOTIDE SEQUENCE [LARGE SCALE GENOMIC DNA]</scope>
    <source>
        <strain evidence="3 4">CBS 269.64</strain>
    </source>
</reference>
<dbReference type="PANTHER" id="PTHR43712:SF18">
    <property type="entry name" value="PUTATIVE (AFU_ORTHOLOGUE AFUA_4G14240)-RELATED"/>
    <property type="match status" value="1"/>
</dbReference>
<proteinExistence type="predicted"/>
<dbReference type="Proteomes" id="UP000185904">
    <property type="component" value="Unassembled WGS sequence"/>
</dbReference>
<evidence type="ECO:0000256" key="1">
    <source>
        <dbReference type="SAM" id="Phobius"/>
    </source>
</evidence>
<sequence>MSNPGAILASTVTAVAALGFIPVAIHFNFFPLLNRIGPIATAEELTKASDAERSDEDKRSSPLCLRLTGLDSLEHDKESLTPVEDTMFAMAGLGLVELVDDTTYQVNPITAHMAVVPSSLHGMLHFTTEPLWAAAFLMRQLRDTNFEYPFQENKTPTQYGYKLIGEERFVNEHTYSIMSMQGRMPSFSAFMEGKFGRFGTMPFRVQSFGYDLGSILRSEANSIAVVDIGGGRGEMLLEVKAAYPHLKKENLVLQEFDPDQMNADELTIQHWNFKDESPQPVKGALVYSLTHIYHNLSDLEALRLMKKVSDAMAPYSRMLIHEFAKNATYGKMHATMIQLYAGRIRSSREWKQMAALAGLEVTFETYPVAGEGLVEMTKLGSSEVTT</sequence>
<organism evidence="3 4">
    <name type="scientific">Fonsecaea nubica</name>
    <dbReference type="NCBI Taxonomy" id="856822"/>
    <lineage>
        <taxon>Eukaryota</taxon>
        <taxon>Fungi</taxon>
        <taxon>Dikarya</taxon>
        <taxon>Ascomycota</taxon>
        <taxon>Pezizomycotina</taxon>
        <taxon>Eurotiomycetes</taxon>
        <taxon>Chaetothyriomycetidae</taxon>
        <taxon>Chaetothyriales</taxon>
        <taxon>Herpotrichiellaceae</taxon>
        <taxon>Fonsecaea</taxon>
    </lineage>
</organism>
<feature type="domain" description="O-methyltransferase C-terminal" evidence="2">
    <location>
        <begin position="225"/>
        <end position="359"/>
    </location>
</feature>
<dbReference type="InterPro" id="IPR001077">
    <property type="entry name" value="COMT_C"/>
</dbReference>